<keyword evidence="1" id="KW-0812">Transmembrane</keyword>
<dbReference type="AlphaFoldDB" id="D6PLJ2"/>
<keyword evidence="1" id="KW-0472">Membrane</keyword>
<feature type="transmembrane region" description="Helical" evidence="1">
    <location>
        <begin position="143"/>
        <end position="164"/>
    </location>
</feature>
<sequence>MFFLYSITFMFFGDCYVTGGEVCFAPLTNGITDIADPAYGAGGPETAFNGVLFFGIFISTMLILFEGAKGKWIIMLPCSLGSIAMTFGVWNWWNDESMAGPLPKYMSLLVTLAYIGGYLSLRNEGVNDGLSDFKPGLKVKDKIAMSSLIVLVLAGLFYSIRMILTPNDVIAEGFPADYGGSLVLAEGLGTPLPTQVSVTGSLVLVYTLWSALVLMDGASGKWAVLHPSAFAFITATVSTYIAFVADTARNASDANQMDALTGGAVMLLVLISYFRLKDEGMEDDITFMGKPVEDSGQFANALLLFAFIMGALFTINHVLLS</sequence>
<protein>
    <submittedName>
        <fullName evidence="2">Uncharacterized protein</fullName>
    </submittedName>
</protein>
<feature type="transmembrane region" description="Helical" evidence="1">
    <location>
        <begin position="196"/>
        <end position="215"/>
    </location>
</feature>
<evidence type="ECO:0000313" key="2">
    <source>
        <dbReference type="EMBL" id="ADD96593.1"/>
    </source>
</evidence>
<organism evidence="2">
    <name type="scientific">uncultured organism MedDCM-OCT-S11-C383</name>
    <dbReference type="NCBI Taxonomy" id="743662"/>
    <lineage>
        <taxon>unclassified sequences</taxon>
        <taxon>environmental samples</taxon>
    </lineage>
</organism>
<feature type="transmembrane region" description="Helical" evidence="1">
    <location>
        <begin position="72"/>
        <end position="93"/>
    </location>
</feature>
<feature type="transmembrane region" description="Helical" evidence="1">
    <location>
        <begin position="297"/>
        <end position="319"/>
    </location>
</feature>
<feature type="transmembrane region" description="Helical" evidence="1">
    <location>
        <begin position="222"/>
        <end position="245"/>
    </location>
</feature>
<evidence type="ECO:0000256" key="1">
    <source>
        <dbReference type="SAM" id="Phobius"/>
    </source>
</evidence>
<accession>D6PLJ2</accession>
<feature type="transmembrane region" description="Helical" evidence="1">
    <location>
        <begin position="105"/>
        <end position="122"/>
    </location>
</feature>
<name>D6PLJ2_9ZZZZ</name>
<proteinExistence type="predicted"/>
<dbReference type="EMBL" id="GU943149">
    <property type="protein sequence ID" value="ADD96593.1"/>
    <property type="molecule type" value="Genomic_DNA"/>
</dbReference>
<feature type="transmembrane region" description="Helical" evidence="1">
    <location>
        <begin position="257"/>
        <end position="276"/>
    </location>
</feature>
<keyword evidence="1" id="KW-1133">Transmembrane helix</keyword>
<reference evidence="2" key="1">
    <citation type="journal article" date="2010" name="ISME J.">
        <title>Metagenome of the Mediterranean deep chlorophyll maximum studied by direct and fosmid library 454 pyrosequencing.</title>
        <authorList>
            <person name="Ghai R."/>
            <person name="Martin-Cuadrado A.B."/>
            <person name="Molto A.G."/>
            <person name="Heredia I.G."/>
            <person name="Cabrera R."/>
            <person name="Martin J."/>
            <person name="Verdu M."/>
            <person name="Deschamps P."/>
            <person name="Moreira D."/>
            <person name="Lopez-Garcia P."/>
            <person name="Mira A."/>
            <person name="Rodriguez-Valera F."/>
        </authorList>
    </citation>
    <scope>NUCLEOTIDE SEQUENCE</scope>
</reference>
<feature type="transmembrane region" description="Helical" evidence="1">
    <location>
        <begin position="47"/>
        <end position="65"/>
    </location>
</feature>